<dbReference type="AlphaFoldDB" id="X1ESP3"/>
<organism evidence="2">
    <name type="scientific">marine sediment metagenome</name>
    <dbReference type="NCBI Taxonomy" id="412755"/>
    <lineage>
        <taxon>unclassified sequences</taxon>
        <taxon>metagenomes</taxon>
        <taxon>ecological metagenomes</taxon>
    </lineage>
</organism>
<dbReference type="InterPro" id="IPR052106">
    <property type="entry name" value="PINc/VapC_TA"/>
</dbReference>
<name>X1ESP3_9ZZZZ</name>
<dbReference type="Pfam" id="PF01850">
    <property type="entry name" value="PIN"/>
    <property type="match status" value="1"/>
</dbReference>
<dbReference type="InterPro" id="IPR029060">
    <property type="entry name" value="PIN-like_dom_sf"/>
</dbReference>
<comment type="caution">
    <text evidence="2">The sequence shown here is derived from an EMBL/GenBank/DDBJ whole genome shotgun (WGS) entry which is preliminary data.</text>
</comment>
<evidence type="ECO:0000313" key="2">
    <source>
        <dbReference type="EMBL" id="GAH20184.1"/>
    </source>
</evidence>
<proteinExistence type="predicted"/>
<dbReference type="SUPFAM" id="SSF88723">
    <property type="entry name" value="PIN domain-like"/>
    <property type="match status" value="1"/>
</dbReference>
<dbReference type="Gene3D" id="3.40.50.1010">
    <property type="entry name" value="5'-nuclease"/>
    <property type="match status" value="1"/>
</dbReference>
<sequence>MEKVYIDTNIFLNPILYNIKINQEAKRSISFLIKVIKKQVLGITSVLTWDEFVWIIKKTLGYQLAIEKGKEFLIFPNLKFKSISFSTINRAQDILLNYNIRPRDAIHVACALEHDINKIISFDGDFDIIKEIERSEP</sequence>
<gene>
    <name evidence="2" type="ORF">S03H2_04370</name>
</gene>
<protein>
    <recommendedName>
        <fullName evidence="1">PIN domain-containing protein</fullName>
    </recommendedName>
</protein>
<accession>X1ESP3</accession>
<dbReference type="CDD" id="cd09854">
    <property type="entry name" value="PIN_VapC-like"/>
    <property type="match status" value="1"/>
</dbReference>
<reference evidence="2" key="1">
    <citation type="journal article" date="2014" name="Front. Microbiol.">
        <title>High frequency of phylogenetically diverse reductive dehalogenase-homologous genes in deep subseafloor sedimentary metagenomes.</title>
        <authorList>
            <person name="Kawai M."/>
            <person name="Futagami T."/>
            <person name="Toyoda A."/>
            <person name="Takaki Y."/>
            <person name="Nishi S."/>
            <person name="Hori S."/>
            <person name="Arai W."/>
            <person name="Tsubouchi T."/>
            <person name="Morono Y."/>
            <person name="Uchiyama I."/>
            <person name="Ito T."/>
            <person name="Fujiyama A."/>
            <person name="Inagaki F."/>
            <person name="Takami H."/>
        </authorList>
    </citation>
    <scope>NUCLEOTIDE SEQUENCE</scope>
    <source>
        <strain evidence="2">Expedition CK06-06</strain>
    </source>
</reference>
<evidence type="ECO:0000259" key="1">
    <source>
        <dbReference type="SMART" id="SM00670"/>
    </source>
</evidence>
<dbReference type="InterPro" id="IPR002716">
    <property type="entry name" value="PIN_dom"/>
</dbReference>
<dbReference type="PANTHER" id="PTHR38826">
    <property type="entry name" value="RIBONUCLEASE VAPC13"/>
    <property type="match status" value="1"/>
</dbReference>
<dbReference type="EMBL" id="BARU01001724">
    <property type="protein sequence ID" value="GAH20184.1"/>
    <property type="molecule type" value="Genomic_DNA"/>
</dbReference>
<dbReference type="SMART" id="SM00670">
    <property type="entry name" value="PINc"/>
    <property type="match status" value="1"/>
</dbReference>
<dbReference type="PANTHER" id="PTHR38826:SF5">
    <property type="entry name" value="RIBONUCLEASE VAPC13"/>
    <property type="match status" value="1"/>
</dbReference>
<feature type="domain" description="PIN" evidence="1">
    <location>
        <begin position="2"/>
        <end position="128"/>
    </location>
</feature>